<evidence type="ECO:0000313" key="4">
    <source>
        <dbReference type="Proteomes" id="UP001179280"/>
    </source>
</evidence>
<keyword evidence="4" id="KW-1185">Reference proteome</keyword>
<reference evidence="3" key="1">
    <citation type="submission" date="2021-01" db="EMBL/GenBank/DDBJ databases">
        <title>Genomic Encyclopedia of Type Strains, Phase IV (KMG-IV): sequencing the most valuable type-strain genomes for metagenomic binning, comparative biology and taxonomic classification.</title>
        <authorList>
            <person name="Goeker M."/>
        </authorList>
    </citation>
    <scope>NUCLEOTIDE SEQUENCE</scope>
    <source>
        <strain evidence="3">DSM 21943</strain>
    </source>
</reference>
<accession>A0ABS2SVV4</accession>
<dbReference type="SUPFAM" id="SSF109854">
    <property type="entry name" value="DinB/YfiT-like putative metalloenzymes"/>
    <property type="match status" value="1"/>
</dbReference>
<dbReference type="Gene3D" id="1.20.120.450">
    <property type="entry name" value="dinb family like domain"/>
    <property type="match status" value="1"/>
</dbReference>
<comment type="similarity">
    <text evidence="1">Belongs to the DinB family.</text>
</comment>
<protein>
    <submittedName>
        <fullName evidence="3">Damage-inducible protein DinB</fullName>
    </submittedName>
</protein>
<dbReference type="InterPro" id="IPR034660">
    <property type="entry name" value="DinB/YfiT-like"/>
</dbReference>
<evidence type="ECO:0000256" key="1">
    <source>
        <dbReference type="ARBA" id="ARBA00008635"/>
    </source>
</evidence>
<evidence type="ECO:0000256" key="2">
    <source>
        <dbReference type="ARBA" id="ARBA00022723"/>
    </source>
</evidence>
<name>A0ABS2SVV4_9BACI</name>
<dbReference type="InterPro" id="IPR007837">
    <property type="entry name" value="DinB"/>
</dbReference>
<keyword evidence="2" id="KW-0479">Metal-binding</keyword>
<evidence type="ECO:0000313" key="3">
    <source>
        <dbReference type="EMBL" id="MBM7838599.1"/>
    </source>
</evidence>
<gene>
    <name evidence="3" type="ORF">JOC54_001855</name>
</gene>
<dbReference type="EMBL" id="JAFBCV010000004">
    <property type="protein sequence ID" value="MBM7838599.1"/>
    <property type="molecule type" value="Genomic_DNA"/>
</dbReference>
<organism evidence="3 4">
    <name type="scientific">Shouchella xiaoxiensis</name>
    <dbReference type="NCBI Taxonomy" id="766895"/>
    <lineage>
        <taxon>Bacteria</taxon>
        <taxon>Bacillati</taxon>
        <taxon>Bacillota</taxon>
        <taxon>Bacilli</taxon>
        <taxon>Bacillales</taxon>
        <taxon>Bacillaceae</taxon>
        <taxon>Shouchella</taxon>
    </lineage>
</organism>
<dbReference type="Proteomes" id="UP001179280">
    <property type="component" value="Unassembled WGS sequence"/>
</dbReference>
<sequence length="156" mass="17230">MYRKVDDFLQEWKNEANLTKSVLDAVSDEKLGQAIEEGHNTLGWLGWHLTTTPLFFAGEMGIKLDVDLPDTQPSSASLIASSYEKMSEAILNAVEANETDDSIVEFVDALGTQMPKSAIMRMLINHQTHHRGQMTVLLRQAGLAVPGVYGPTKEQS</sequence>
<proteinExistence type="inferred from homology"/>
<dbReference type="Pfam" id="PF05163">
    <property type="entry name" value="DinB"/>
    <property type="match status" value="1"/>
</dbReference>
<dbReference type="RefSeq" id="WP_204465810.1">
    <property type="nucleotide sequence ID" value="NZ_JAFBCV010000004.1"/>
</dbReference>
<comment type="caution">
    <text evidence="3">The sequence shown here is derived from an EMBL/GenBank/DDBJ whole genome shotgun (WGS) entry which is preliminary data.</text>
</comment>